<evidence type="ECO:0000256" key="1">
    <source>
        <dbReference type="ARBA" id="ARBA00022515"/>
    </source>
</evidence>
<dbReference type="Pfam" id="PF00772">
    <property type="entry name" value="DnaB"/>
    <property type="match status" value="1"/>
</dbReference>
<reference evidence="6 7" key="1">
    <citation type="submission" date="2022-10" db="EMBL/GenBank/DDBJ databases">
        <title>Janthinobacterium sp. hw3 Genome sequencing.</title>
        <authorList>
            <person name="Park S."/>
        </authorList>
    </citation>
    <scope>NUCLEOTIDE SEQUENCE [LARGE SCALE GENOMIC DNA]</scope>
    <source>
        <strain evidence="7">hw3</strain>
    </source>
</reference>
<feature type="region of interest" description="Disordered" evidence="4">
    <location>
        <begin position="132"/>
        <end position="161"/>
    </location>
</feature>
<dbReference type="EMBL" id="JAQQXR010000006">
    <property type="protein sequence ID" value="MDC8759050.1"/>
    <property type="molecule type" value="Genomic_DNA"/>
</dbReference>
<evidence type="ECO:0000256" key="3">
    <source>
        <dbReference type="ARBA" id="ARBA00023125"/>
    </source>
</evidence>
<comment type="caution">
    <text evidence="6">The sequence shown here is derived from an EMBL/GenBank/DDBJ whole genome shotgun (WGS) entry which is preliminary data.</text>
</comment>
<dbReference type="PANTHER" id="PTHR30153:SF2">
    <property type="entry name" value="REPLICATIVE DNA HELICASE"/>
    <property type="match status" value="1"/>
</dbReference>
<keyword evidence="3" id="KW-0238">DNA-binding</keyword>
<feature type="compositionally biased region" description="Basic and acidic residues" evidence="4">
    <location>
        <begin position="145"/>
        <end position="161"/>
    </location>
</feature>
<keyword evidence="1" id="KW-0639">Primosome</keyword>
<dbReference type="InterPro" id="IPR036185">
    <property type="entry name" value="DNA_heli_DnaB-like_N_sf"/>
</dbReference>
<evidence type="ECO:0000259" key="5">
    <source>
        <dbReference type="Pfam" id="PF00772"/>
    </source>
</evidence>
<accession>A0ABT5K255</accession>
<proteinExistence type="predicted"/>
<sequence>MTEHHEDHAVSIRAEQAVIGALLLDYDALDRVDDLEAAHFYRHDHRVVFDEIRRQVVAGQRADAMTVFAKVGDKVEDCLKYLAALRHSAVSAVNIRHHAEIIADKAGKRALVALGIEMQELDVAAAGRRLHRSGGTQAGGDGAEEDRARARTHRGHDVRLR</sequence>
<dbReference type="InterPro" id="IPR016136">
    <property type="entry name" value="DNA_helicase_N/primase_C"/>
</dbReference>
<keyword evidence="2" id="KW-0235">DNA replication</keyword>
<dbReference type="Gene3D" id="1.10.860.10">
    <property type="entry name" value="DNAb Helicase, Chain A"/>
    <property type="match status" value="1"/>
</dbReference>
<protein>
    <submittedName>
        <fullName evidence="6">DnaB-like helicase N-terminal domain-containing protein</fullName>
    </submittedName>
</protein>
<organism evidence="6 7">
    <name type="scientific">Janthinobacterium fluminis</name>
    <dbReference type="NCBI Taxonomy" id="2987524"/>
    <lineage>
        <taxon>Bacteria</taxon>
        <taxon>Pseudomonadati</taxon>
        <taxon>Pseudomonadota</taxon>
        <taxon>Betaproteobacteria</taxon>
        <taxon>Burkholderiales</taxon>
        <taxon>Oxalobacteraceae</taxon>
        <taxon>Janthinobacterium</taxon>
    </lineage>
</organism>
<dbReference type="SUPFAM" id="SSF48024">
    <property type="entry name" value="N-terminal domain of DnaB helicase"/>
    <property type="match status" value="1"/>
</dbReference>
<dbReference type="Proteomes" id="UP001221208">
    <property type="component" value="Unassembled WGS sequence"/>
</dbReference>
<dbReference type="RefSeq" id="WP_273672016.1">
    <property type="nucleotide sequence ID" value="NZ_JAQQXR010000006.1"/>
</dbReference>
<dbReference type="PANTHER" id="PTHR30153">
    <property type="entry name" value="REPLICATIVE DNA HELICASE DNAB"/>
    <property type="match status" value="1"/>
</dbReference>
<evidence type="ECO:0000313" key="6">
    <source>
        <dbReference type="EMBL" id="MDC8759050.1"/>
    </source>
</evidence>
<evidence type="ECO:0000256" key="4">
    <source>
        <dbReference type="SAM" id="MobiDB-lite"/>
    </source>
</evidence>
<name>A0ABT5K255_9BURK</name>
<feature type="domain" description="DNA helicase DnaB-like N-terminal" evidence="5">
    <location>
        <begin position="10"/>
        <end position="104"/>
    </location>
</feature>
<dbReference type="InterPro" id="IPR007693">
    <property type="entry name" value="DNA_helicase_DnaB-like_N"/>
</dbReference>
<gene>
    <name evidence="6" type="ORF">OIK44_15830</name>
</gene>
<evidence type="ECO:0000256" key="2">
    <source>
        <dbReference type="ARBA" id="ARBA00022705"/>
    </source>
</evidence>
<keyword evidence="7" id="KW-1185">Reference proteome</keyword>
<evidence type="ECO:0000313" key="7">
    <source>
        <dbReference type="Proteomes" id="UP001221208"/>
    </source>
</evidence>